<name>A9NRK9_PICSI</name>
<organism evidence="2">
    <name type="scientific">Picea sitchensis</name>
    <name type="common">Sitka spruce</name>
    <name type="synonym">Pinus sitchensis</name>
    <dbReference type="NCBI Taxonomy" id="3332"/>
    <lineage>
        <taxon>Eukaryota</taxon>
        <taxon>Viridiplantae</taxon>
        <taxon>Streptophyta</taxon>
        <taxon>Embryophyta</taxon>
        <taxon>Tracheophyta</taxon>
        <taxon>Spermatophyta</taxon>
        <taxon>Pinopsida</taxon>
        <taxon>Pinidae</taxon>
        <taxon>Conifers I</taxon>
        <taxon>Pinales</taxon>
        <taxon>Pinaceae</taxon>
        <taxon>Picea</taxon>
    </lineage>
</organism>
<protein>
    <submittedName>
        <fullName evidence="2">Uncharacterized protein</fullName>
    </submittedName>
</protein>
<reference evidence="2" key="1">
    <citation type="journal article" date="2008" name="BMC Genomics">
        <title>A conifer genomics resource of 200,000 spruce (Picea spp.) ESTs and 6,464 high-quality, sequence-finished full-length cDNAs for Sitka spruce (Picea sitchensis).</title>
        <authorList>
            <person name="Ralph S.G."/>
            <person name="Chun H.J."/>
            <person name="Kolosova N."/>
            <person name="Cooper D."/>
            <person name="Oddy C."/>
            <person name="Ritland C.E."/>
            <person name="Kirkpatrick R."/>
            <person name="Moore R."/>
            <person name="Barber S."/>
            <person name="Holt R.A."/>
            <person name="Jones S.J."/>
            <person name="Marra M.A."/>
            <person name="Douglas C.J."/>
            <person name="Ritland K."/>
            <person name="Bohlmann J."/>
        </authorList>
    </citation>
    <scope>NUCLEOTIDE SEQUENCE</scope>
    <source>
        <tissue evidence="2">Green portion of the leader tissue</tissue>
    </source>
</reference>
<feature type="transmembrane region" description="Helical" evidence="1">
    <location>
        <begin position="12"/>
        <end position="32"/>
    </location>
</feature>
<proteinExistence type="evidence at transcript level"/>
<keyword evidence="1" id="KW-0472">Membrane</keyword>
<keyword evidence="1" id="KW-0812">Transmembrane</keyword>
<keyword evidence="1" id="KW-1133">Transmembrane helix</keyword>
<evidence type="ECO:0000313" key="2">
    <source>
        <dbReference type="EMBL" id="ABK23270.1"/>
    </source>
</evidence>
<dbReference type="EMBL" id="EF083938">
    <property type="protein sequence ID" value="ABK23270.1"/>
    <property type="molecule type" value="mRNA"/>
</dbReference>
<evidence type="ECO:0000256" key="1">
    <source>
        <dbReference type="SAM" id="Phobius"/>
    </source>
</evidence>
<accession>A9NRK9</accession>
<sequence length="50" mass="6071">MLKHLKQRQIFFTFALFYLAIIWNVMGLMQFASRIKLLRMKVQRKLLDGL</sequence>
<dbReference type="AlphaFoldDB" id="A9NRK9"/>